<dbReference type="PhylomeDB" id="A0A061AW14"/>
<keyword evidence="1" id="KW-0853">WD repeat</keyword>
<sequence length="445" mass="47501">MAYPCLSFNQDFSCLCAGSDTSLRIYNVDPFGECFELGEGASVAQMLFSTSLVTVVGAGTGKPSQSTRRLRILNTKKKATICELTFPTAVLSVKLNRKRLVVVLVDQIYVYDISCMKLLHTIETSPNELALCDLSSSDDSILLYPAPGPSVASPFDTLPPLPNASSNATVTSTSSNITTVSSSGTRDAKKGSETGTVVLFDALNIAPLNIIKAHKTELAVMALNSTGTLLATASNKGTIIRVFNTLSGTRVAEFRRGSYSAQIHSLTFDTGSNLLAAASETETIHIFKLDTTATASATSITATSTSPHAALPEDTITGSDNEYDYESDEREERILPRASSVSSSSDPISTNPSQKRQASITDKLLQNLPRNITSMLEPQRHFASVKLHHSSSTSSSSASGSTKMRHTIGFNGKHVIIASTDGSVNVYEVPMKGGECVLMKQYSLD</sequence>
<dbReference type="OrthoDB" id="1667587at2759"/>
<reference evidence="5" key="1">
    <citation type="journal article" date="2014" name="Genome Announc.">
        <title>Genome sequence of the yeast Cyberlindnera fabianii (Hansenula fabianii).</title>
        <authorList>
            <person name="Freel K.C."/>
            <person name="Sarilar V."/>
            <person name="Neuveglise C."/>
            <person name="Devillers H."/>
            <person name="Friedrich A."/>
            <person name="Schacherer J."/>
        </authorList>
    </citation>
    <scope>NUCLEOTIDE SEQUENCE</scope>
    <source>
        <strain evidence="5">YJS4271</strain>
    </source>
</reference>
<comment type="similarity">
    <text evidence="3">Belongs to the WD repeat PROPPIN family.</text>
</comment>
<evidence type="ECO:0000256" key="1">
    <source>
        <dbReference type="ARBA" id="ARBA00022574"/>
    </source>
</evidence>
<proteinExistence type="inferred from homology"/>
<dbReference type="EMBL" id="LK052892">
    <property type="protein sequence ID" value="CDR41376.1"/>
    <property type="molecule type" value="Genomic_DNA"/>
</dbReference>
<dbReference type="InterPro" id="IPR048720">
    <property type="entry name" value="PROPPIN"/>
</dbReference>
<dbReference type="Pfam" id="PF21032">
    <property type="entry name" value="PROPPIN"/>
    <property type="match status" value="2"/>
</dbReference>
<evidence type="ECO:0000256" key="3">
    <source>
        <dbReference type="ARBA" id="ARBA00025740"/>
    </source>
</evidence>
<dbReference type="SMART" id="SM00320">
    <property type="entry name" value="WD40"/>
    <property type="match status" value="3"/>
</dbReference>
<dbReference type="InterPro" id="IPR036322">
    <property type="entry name" value="WD40_repeat_dom_sf"/>
</dbReference>
<organism evidence="5">
    <name type="scientific">Cyberlindnera fabianii</name>
    <name type="common">Yeast</name>
    <name type="synonym">Hansenula fabianii</name>
    <dbReference type="NCBI Taxonomy" id="36022"/>
    <lineage>
        <taxon>Eukaryota</taxon>
        <taxon>Fungi</taxon>
        <taxon>Dikarya</taxon>
        <taxon>Ascomycota</taxon>
        <taxon>Saccharomycotina</taxon>
        <taxon>Saccharomycetes</taxon>
        <taxon>Phaffomycetales</taxon>
        <taxon>Phaffomycetaceae</taxon>
        <taxon>Cyberlindnera</taxon>
    </lineage>
</organism>
<feature type="region of interest" description="Disordered" evidence="4">
    <location>
        <begin position="165"/>
        <end position="190"/>
    </location>
</feature>
<protein>
    <submittedName>
        <fullName evidence="5">CYFA0S07e01332g1_1</fullName>
    </submittedName>
</protein>
<dbReference type="InterPro" id="IPR001680">
    <property type="entry name" value="WD40_rpt"/>
</dbReference>
<dbReference type="PANTHER" id="PTHR11227">
    <property type="entry name" value="WD-REPEAT PROTEIN INTERACTING WITH PHOSPHOINOSIDES WIPI -RELATED"/>
    <property type="match status" value="1"/>
</dbReference>
<feature type="region of interest" description="Disordered" evidence="4">
    <location>
        <begin position="300"/>
        <end position="359"/>
    </location>
</feature>
<dbReference type="Gene3D" id="2.130.10.10">
    <property type="entry name" value="YVTN repeat-like/Quinoprotein amine dehydrogenase"/>
    <property type="match status" value="2"/>
</dbReference>
<dbReference type="SUPFAM" id="SSF50978">
    <property type="entry name" value="WD40 repeat-like"/>
    <property type="match status" value="1"/>
</dbReference>
<keyword evidence="2" id="KW-0677">Repeat</keyword>
<name>A0A061AW14_CYBFA</name>
<evidence type="ECO:0000256" key="2">
    <source>
        <dbReference type="ARBA" id="ARBA00022737"/>
    </source>
</evidence>
<dbReference type="InterPro" id="IPR015943">
    <property type="entry name" value="WD40/YVTN_repeat-like_dom_sf"/>
</dbReference>
<evidence type="ECO:0000313" key="5">
    <source>
        <dbReference type="EMBL" id="CDR41376.1"/>
    </source>
</evidence>
<gene>
    <name evidence="5" type="ORF">CYFA0S_07e01332g</name>
</gene>
<dbReference type="VEuPathDB" id="FungiDB:BON22_3652"/>
<accession>A0A061AW14</accession>
<feature type="compositionally biased region" description="Low complexity" evidence="4">
    <location>
        <begin position="165"/>
        <end position="183"/>
    </location>
</feature>
<dbReference type="AlphaFoldDB" id="A0A061AW14"/>
<evidence type="ECO:0000256" key="4">
    <source>
        <dbReference type="SAM" id="MobiDB-lite"/>
    </source>
</evidence>
<dbReference type="GO" id="GO:0005737">
    <property type="term" value="C:cytoplasm"/>
    <property type="evidence" value="ECO:0007669"/>
    <property type="project" value="UniProtKB-ARBA"/>
</dbReference>
<feature type="compositionally biased region" description="Low complexity" evidence="4">
    <location>
        <begin position="336"/>
        <end position="353"/>
    </location>
</feature>